<evidence type="ECO:0000313" key="7">
    <source>
        <dbReference type="EMBL" id="PDQ36160.1"/>
    </source>
</evidence>
<dbReference type="Gene3D" id="3.40.190.10">
    <property type="entry name" value="Periplasmic binding protein-like II"/>
    <property type="match status" value="2"/>
</dbReference>
<dbReference type="PANTHER" id="PTHR43649">
    <property type="entry name" value="ARABINOSE-BINDING PROTEIN-RELATED"/>
    <property type="match status" value="1"/>
</dbReference>
<keyword evidence="3" id="KW-0472">Membrane</keyword>
<dbReference type="InterPro" id="IPR050490">
    <property type="entry name" value="Bact_solute-bd_prot1"/>
</dbReference>
<organism evidence="7 8">
    <name type="scientific">Candidatus Lumbricidiphila eiseniae</name>
    <dbReference type="NCBI Taxonomy" id="1969409"/>
    <lineage>
        <taxon>Bacteria</taxon>
        <taxon>Bacillati</taxon>
        <taxon>Actinomycetota</taxon>
        <taxon>Actinomycetes</taxon>
        <taxon>Micrococcales</taxon>
        <taxon>Microbacteriaceae</taxon>
        <taxon>Candidatus Lumbricidiphila</taxon>
    </lineage>
</organism>
<dbReference type="EMBL" id="NAEP01000023">
    <property type="protein sequence ID" value="PDQ36160.1"/>
    <property type="molecule type" value="Genomic_DNA"/>
</dbReference>
<dbReference type="InterPro" id="IPR006059">
    <property type="entry name" value="SBP"/>
</dbReference>
<evidence type="ECO:0000256" key="5">
    <source>
        <dbReference type="ARBA" id="ARBA00023288"/>
    </source>
</evidence>
<keyword evidence="2 6" id="KW-0732">Signal</keyword>
<evidence type="ECO:0000313" key="8">
    <source>
        <dbReference type="Proteomes" id="UP000219994"/>
    </source>
</evidence>
<comment type="caution">
    <text evidence="7">The sequence shown here is derived from an EMBL/GenBank/DDBJ whole genome shotgun (WGS) entry which is preliminary data.</text>
</comment>
<evidence type="ECO:0000256" key="4">
    <source>
        <dbReference type="ARBA" id="ARBA00023139"/>
    </source>
</evidence>
<dbReference type="Pfam" id="PF01547">
    <property type="entry name" value="SBP_bac_1"/>
    <property type="match status" value="1"/>
</dbReference>
<evidence type="ECO:0000256" key="6">
    <source>
        <dbReference type="SAM" id="SignalP"/>
    </source>
</evidence>
<evidence type="ECO:0000256" key="1">
    <source>
        <dbReference type="ARBA" id="ARBA00022475"/>
    </source>
</evidence>
<dbReference type="SUPFAM" id="SSF53850">
    <property type="entry name" value="Periplasmic binding protein-like II"/>
    <property type="match status" value="1"/>
</dbReference>
<dbReference type="PANTHER" id="PTHR43649:SF33">
    <property type="entry name" value="POLYGALACTURONAN_RHAMNOGALACTURONAN-BINDING PROTEIN YTCQ"/>
    <property type="match status" value="1"/>
</dbReference>
<evidence type="ECO:0000256" key="2">
    <source>
        <dbReference type="ARBA" id="ARBA00022729"/>
    </source>
</evidence>
<feature type="chain" id="PRO_5039362904" evidence="6">
    <location>
        <begin position="27"/>
        <end position="437"/>
    </location>
</feature>
<evidence type="ECO:0000256" key="3">
    <source>
        <dbReference type="ARBA" id="ARBA00023136"/>
    </source>
</evidence>
<reference evidence="8" key="1">
    <citation type="submission" date="2017-03" db="EMBL/GenBank/DDBJ databases">
        <authorList>
            <person name="Lund M.B."/>
        </authorList>
    </citation>
    <scope>NUCLEOTIDE SEQUENCE [LARGE SCALE GENOMIC DNA]</scope>
</reference>
<sequence length="437" mass="46720">MALRRVIIGLAVLSTAVLLVSCGASGGGDKAGSGEVKGDITFLTNRTDLKTDGTWDKYIAEFQKIHPGVNIKVEAITDYEGDLKTRLSTPNGYGDVLMFPASLTPDQYADFLEPLGKTKELASSYRFLDIRSFEGVQYGIALGGAAQGVLYNTEVFQKAGVATLPKTPQEFVAALKLVKEKTSAIPLYTNYKDGWPLGSWGGYLVAVSGDPDIQNKMAHDKSPWKEGSAIYVIDSLLYDTVRSGLTEPDPLTTNWEQSKGDLVTGKIATMMLGSWAITQFQGAAKAAGVSPTVVGFMPYPATVNGKQYVPIGGDYNLSINKNSSNKATARAWMDWLLHKSGIVEAQGMVSAILDAPLPANLSALQGNGIELLELGAAPVGDEALFNNIAAKSQVDLLGPIYRQKLVDIARGQSSGDMTSYFKQLNSSWGATVSELAK</sequence>
<proteinExistence type="predicted"/>
<accession>A0A2A6FU33</accession>
<keyword evidence="5" id="KW-0449">Lipoprotein</keyword>
<dbReference type="Proteomes" id="UP000219994">
    <property type="component" value="Unassembled WGS sequence"/>
</dbReference>
<feature type="signal peptide" evidence="6">
    <location>
        <begin position="1"/>
        <end position="26"/>
    </location>
</feature>
<dbReference type="PROSITE" id="PS51257">
    <property type="entry name" value="PROKAR_LIPOPROTEIN"/>
    <property type="match status" value="1"/>
</dbReference>
<keyword evidence="1" id="KW-1003">Cell membrane</keyword>
<protein>
    <submittedName>
        <fullName evidence="7">ABC transporter substrate-binding protein</fullName>
    </submittedName>
</protein>
<name>A0A2A6FU33_9MICO</name>
<keyword evidence="4" id="KW-0564">Palmitate</keyword>
<dbReference type="AlphaFoldDB" id="A0A2A6FU33"/>
<gene>
    <name evidence="7" type="ORF">B5766_03235</name>
</gene>